<feature type="domain" description="PAC" evidence="17">
    <location>
        <begin position="590"/>
        <end position="642"/>
    </location>
</feature>
<dbReference type="EC" id="2.7.13.3" evidence="2"/>
<dbReference type="CDD" id="cd16922">
    <property type="entry name" value="HATPase_EvgS-ArcB-TorS-like"/>
    <property type="match status" value="1"/>
</dbReference>
<dbReference type="InterPro" id="IPR000014">
    <property type="entry name" value="PAS"/>
</dbReference>
<dbReference type="PROSITE" id="PS50109">
    <property type="entry name" value="HIS_KIN"/>
    <property type="match status" value="1"/>
</dbReference>
<evidence type="ECO:0000313" key="20">
    <source>
        <dbReference type="Proteomes" id="UP000276634"/>
    </source>
</evidence>
<dbReference type="Proteomes" id="UP000276634">
    <property type="component" value="Unassembled WGS sequence"/>
</dbReference>
<keyword evidence="4" id="KW-0808">Transferase</keyword>
<evidence type="ECO:0000259" key="16">
    <source>
        <dbReference type="PROSITE" id="PS50112"/>
    </source>
</evidence>
<evidence type="ECO:0000259" key="17">
    <source>
        <dbReference type="PROSITE" id="PS50113"/>
    </source>
</evidence>
<keyword evidence="13" id="KW-0472">Membrane</keyword>
<dbReference type="GO" id="GO:0005886">
    <property type="term" value="C:plasma membrane"/>
    <property type="evidence" value="ECO:0007669"/>
    <property type="project" value="UniProtKB-SubCell"/>
</dbReference>
<evidence type="ECO:0000256" key="8">
    <source>
        <dbReference type="ARBA" id="ARBA00023012"/>
    </source>
</evidence>
<dbReference type="InterPro" id="IPR036641">
    <property type="entry name" value="HPT_dom_sf"/>
</dbReference>
<dbReference type="InterPro" id="IPR035965">
    <property type="entry name" value="PAS-like_dom_sf"/>
</dbReference>
<dbReference type="InterPro" id="IPR013655">
    <property type="entry name" value="PAS_fold_3"/>
</dbReference>
<dbReference type="NCBIfam" id="TIGR00229">
    <property type="entry name" value="sensory_box"/>
    <property type="match status" value="3"/>
</dbReference>
<dbReference type="InterPro" id="IPR011006">
    <property type="entry name" value="CheY-like_superfamily"/>
</dbReference>
<comment type="caution">
    <text evidence="19">The sequence shown here is derived from an EMBL/GenBank/DDBJ whole genome shotgun (WGS) entry which is preliminary data.</text>
</comment>
<evidence type="ECO:0000313" key="19">
    <source>
        <dbReference type="EMBL" id="ROR35204.1"/>
    </source>
</evidence>
<name>A0A3N1Y8R0_9GAMM</name>
<dbReference type="CDD" id="cd00082">
    <property type="entry name" value="HisKA"/>
    <property type="match status" value="1"/>
</dbReference>
<keyword evidence="20" id="KW-1185">Reference proteome</keyword>
<dbReference type="SMART" id="SM00387">
    <property type="entry name" value="HATPase_c"/>
    <property type="match status" value="1"/>
</dbReference>
<evidence type="ECO:0000256" key="1">
    <source>
        <dbReference type="ARBA" id="ARBA00000085"/>
    </source>
</evidence>
<feature type="domain" description="HPt" evidence="18">
    <location>
        <begin position="1193"/>
        <end position="1286"/>
    </location>
</feature>
<dbReference type="Gene3D" id="3.30.450.20">
    <property type="entry name" value="PAS domain"/>
    <property type="match status" value="3"/>
</dbReference>
<keyword evidence="6" id="KW-0418">Kinase</keyword>
<dbReference type="SMART" id="SM00091">
    <property type="entry name" value="PAS"/>
    <property type="match status" value="3"/>
</dbReference>
<evidence type="ECO:0000256" key="12">
    <source>
        <dbReference type="PROSITE-ProRule" id="PRU00169"/>
    </source>
</evidence>
<dbReference type="FunFam" id="3.30.450.20:FF:000088">
    <property type="entry name" value="Sensory transduction histidine kinase"/>
    <property type="match status" value="1"/>
</dbReference>
<dbReference type="FunFam" id="1.10.287.130:FF:000002">
    <property type="entry name" value="Two-component osmosensing histidine kinase"/>
    <property type="match status" value="1"/>
</dbReference>
<dbReference type="PROSITE" id="PS50110">
    <property type="entry name" value="RESPONSE_REGULATORY"/>
    <property type="match status" value="1"/>
</dbReference>
<dbReference type="InterPro" id="IPR036097">
    <property type="entry name" value="HisK_dim/P_sf"/>
</dbReference>
<gene>
    <name evidence="19" type="ORF">EDC57_1121</name>
</gene>
<feature type="domain" description="Histidine kinase" evidence="14">
    <location>
        <begin position="659"/>
        <end position="882"/>
    </location>
</feature>
<dbReference type="PROSITE" id="PS50112">
    <property type="entry name" value="PAS"/>
    <property type="match status" value="2"/>
</dbReference>
<dbReference type="SMART" id="SM00448">
    <property type="entry name" value="REC"/>
    <property type="match status" value="1"/>
</dbReference>
<keyword evidence="8" id="KW-0902">Two-component regulatory system</keyword>
<dbReference type="Gene3D" id="2.10.70.100">
    <property type="match status" value="1"/>
</dbReference>
<evidence type="ECO:0000256" key="13">
    <source>
        <dbReference type="SAM" id="Phobius"/>
    </source>
</evidence>
<dbReference type="InterPro" id="IPR001789">
    <property type="entry name" value="Sig_transdc_resp-reg_receiver"/>
</dbReference>
<dbReference type="PRINTS" id="PR00344">
    <property type="entry name" value="BCTRLSENSOR"/>
</dbReference>
<dbReference type="CDD" id="cd17546">
    <property type="entry name" value="REC_hyHK_CKI1_RcsC-like"/>
    <property type="match status" value="1"/>
</dbReference>
<evidence type="ECO:0000256" key="10">
    <source>
        <dbReference type="ARBA" id="ARBA00068150"/>
    </source>
</evidence>
<proteinExistence type="predicted"/>
<protein>
    <recommendedName>
        <fullName evidence="10">Sensory/regulatory protein RpfC</fullName>
        <ecNumber evidence="2">2.7.13.3</ecNumber>
    </recommendedName>
</protein>
<keyword evidence="13" id="KW-1133">Transmembrane helix</keyword>
<dbReference type="InterPro" id="IPR008207">
    <property type="entry name" value="Sig_transdc_His_kin_Hpt_dom"/>
</dbReference>
<dbReference type="GO" id="GO:0005524">
    <property type="term" value="F:ATP binding"/>
    <property type="evidence" value="ECO:0007669"/>
    <property type="project" value="UniProtKB-KW"/>
</dbReference>
<dbReference type="InterPro" id="IPR005467">
    <property type="entry name" value="His_kinase_dom"/>
</dbReference>
<keyword evidence="7" id="KW-0067">ATP-binding</keyword>
<comment type="catalytic activity">
    <reaction evidence="1">
        <text>ATP + protein L-histidine = ADP + protein N-phospho-L-histidine.</text>
        <dbReference type="EC" id="2.7.13.3"/>
    </reaction>
</comment>
<dbReference type="RefSeq" id="WP_170165048.1">
    <property type="nucleotide sequence ID" value="NZ_RJVI01000001.1"/>
</dbReference>
<dbReference type="GO" id="GO:0006355">
    <property type="term" value="P:regulation of DNA-templated transcription"/>
    <property type="evidence" value="ECO:0007669"/>
    <property type="project" value="InterPro"/>
</dbReference>
<dbReference type="InterPro" id="IPR004358">
    <property type="entry name" value="Sig_transdc_His_kin-like_C"/>
</dbReference>
<dbReference type="EMBL" id="RJVI01000001">
    <property type="protein sequence ID" value="ROR35204.1"/>
    <property type="molecule type" value="Genomic_DNA"/>
</dbReference>
<dbReference type="Gene3D" id="3.30.565.10">
    <property type="entry name" value="Histidine kinase-like ATPase, C-terminal domain"/>
    <property type="match status" value="1"/>
</dbReference>
<dbReference type="FunFam" id="3.30.565.10:FF:000010">
    <property type="entry name" value="Sensor histidine kinase RcsC"/>
    <property type="match status" value="1"/>
</dbReference>
<dbReference type="Gene3D" id="1.10.287.130">
    <property type="match status" value="1"/>
</dbReference>
<evidence type="ECO:0000256" key="3">
    <source>
        <dbReference type="ARBA" id="ARBA00022553"/>
    </source>
</evidence>
<comment type="subunit">
    <text evidence="9">At low DSF concentrations, interacts with RpfF.</text>
</comment>
<evidence type="ECO:0000256" key="9">
    <source>
        <dbReference type="ARBA" id="ARBA00064003"/>
    </source>
</evidence>
<evidence type="ECO:0000259" key="18">
    <source>
        <dbReference type="PROSITE" id="PS50894"/>
    </source>
</evidence>
<dbReference type="InterPro" id="IPR003594">
    <property type="entry name" value="HATPase_dom"/>
</dbReference>
<evidence type="ECO:0000256" key="2">
    <source>
        <dbReference type="ARBA" id="ARBA00012438"/>
    </source>
</evidence>
<keyword evidence="5" id="KW-0547">Nucleotide-binding</keyword>
<feature type="domain" description="Response regulatory" evidence="15">
    <location>
        <begin position="1043"/>
        <end position="1161"/>
    </location>
</feature>
<dbReference type="Gene3D" id="1.20.120.160">
    <property type="entry name" value="HPT domain"/>
    <property type="match status" value="1"/>
</dbReference>
<feature type="domain" description="PAS" evidence="16">
    <location>
        <begin position="388"/>
        <end position="425"/>
    </location>
</feature>
<dbReference type="PROSITE" id="PS50894">
    <property type="entry name" value="HPT"/>
    <property type="match status" value="1"/>
</dbReference>
<dbReference type="Pfam" id="PF00072">
    <property type="entry name" value="Response_reg"/>
    <property type="match status" value="1"/>
</dbReference>
<accession>A0A3N1Y8R0</accession>
<dbReference type="SMART" id="SM00388">
    <property type="entry name" value="HisKA"/>
    <property type="match status" value="1"/>
</dbReference>
<dbReference type="CDD" id="cd00130">
    <property type="entry name" value="PAS"/>
    <property type="match status" value="2"/>
</dbReference>
<dbReference type="SUPFAM" id="SSF52172">
    <property type="entry name" value="CheY-like"/>
    <property type="match status" value="1"/>
</dbReference>
<dbReference type="InterPro" id="IPR013767">
    <property type="entry name" value="PAS_fold"/>
</dbReference>
<dbReference type="Pfam" id="PF01627">
    <property type="entry name" value="Hpt"/>
    <property type="match status" value="1"/>
</dbReference>
<dbReference type="SUPFAM" id="SSF55785">
    <property type="entry name" value="PYP-like sensor domain (PAS domain)"/>
    <property type="match status" value="3"/>
</dbReference>
<evidence type="ECO:0000259" key="14">
    <source>
        <dbReference type="PROSITE" id="PS50109"/>
    </source>
</evidence>
<dbReference type="SUPFAM" id="SSF55874">
    <property type="entry name" value="ATPase domain of HSP90 chaperone/DNA topoisomerase II/histidine kinase"/>
    <property type="match status" value="1"/>
</dbReference>
<feature type="modified residue" description="Phosphohistidine" evidence="11">
    <location>
        <position position="1232"/>
    </location>
</feature>
<dbReference type="SUPFAM" id="SSF47384">
    <property type="entry name" value="Homodimeric domain of signal transducing histidine kinase"/>
    <property type="match status" value="1"/>
</dbReference>
<evidence type="ECO:0000256" key="7">
    <source>
        <dbReference type="ARBA" id="ARBA00022840"/>
    </source>
</evidence>
<dbReference type="InterPro" id="IPR036890">
    <property type="entry name" value="HATPase_C_sf"/>
</dbReference>
<dbReference type="Gene3D" id="3.40.50.2300">
    <property type="match status" value="1"/>
</dbReference>
<feature type="transmembrane region" description="Helical" evidence="13">
    <location>
        <begin position="221"/>
        <end position="242"/>
    </location>
</feature>
<feature type="domain" description="PAS" evidence="16">
    <location>
        <begin position="261"/>
        <end position="333"/>
    </location>
</feature>
<dbReference type="CDD" id="cd00088">
    <property type="entry name" value="HPT"/>
    <property type="match status" value="1"/>
</dbReference>
<organism evidence="19 20">
    <name type="scientific">Inmirania thermothiophila</name>
    <dbReference type="NCBI Taxonomy" id="1750597"/>
    <lineage>
        <taxon>Bacteria</taxon>
        <taxon>Pseudomonadati</taxon>
        <taxon>Pseudomonadota</taxon>
        <taxon>Gammaproteobacteria</taxon>
        <taxon>Chromatiales</taxon>
        <taxon>Ectothiorhodospiraceae</taxon>
        <taxon>Inmirania</taxon>
    </lineage>
</organism>
<reference evidence="19 20" key="1">
    <citation type="submission" date="2018-11" db="EMBL/GenBank/DDBJ databases">
        <title>Genomic Encyclopedia of Type Strains, Phase IV (KMG-IV): sequencing the most valuable type-strain genomes for metagenomic binning, comparative biology and taxonomic classification.</title>
        <authorList>
            <person name="Goeker M."/>
        </authorList>
    </citation>
    <scope>NUCLEOTIDE SEQUENCE [LARGE SCALE GENOMIC DNA]</scope>
    <source>
        <strain evidence="19 20">DSM 100275</strain>
    </source>
</reference>
<dbReference type="InterPro" id="IPR003661">
    <property type="entry name" value="HisK_dim/P_dom"/>
</dbReference>
<evidence type="ECO:0000256" key="5">
    <source>
        <dbReference type="ARBA" id="ARBA00022741"/>
    </source>
</evidence>
<dbReference type="PANTHER" id="PTHR45339">
    <property type="entry name" value="HYBRID SIGNAL TRANSDUCTION HISTIDINE KINASE J"/>
    <property type="match status" value="1"/>
</dbReference>
<dbReference type="PANTHER" id="PTHR45339:SF5">
    <property type="entry name" value="HISTIDINE KINASE"/>
    <property type="match status" value="1"/>
</dbReference>
<dbReference type="Pfam" id="PF00512">
    <property type="entry name" value="HisKA"/>
    <property type="match status" value="1"/>
</dbReference>
<dbReference type="InterPro" id="IPR000700">
    <property type="entry name" value="PAS-assoc_C"/>
</dbReference>
<dbReference type="GO" id="GO:0000155">
    <property type="term" value="F:phosphorelay sensor kinase activity"/>
    <property type="evidence" value="ECO:0007669"/>
    <property type="project" value="InterPro"/>
</dbReference>
<feature type="modified residue" description="4-aspartylphosphate" evidence="12">
    <location>
        <position position="1092"/>
    </location>
</feature>
<evidence type="ECO:0000256" key="4">
    <source>
        <dbReference type="ARBA" id="ARBA00022679"/>
    </source>
</evidence>
<dbReference type="Pfam" id="PF00989">
    <property type="entry name" value="PAS"/>
    <property type="match status" value="1"/>
</dbReference>
<evidence type="ECO:0000256" key="6">
    <source>
        <dbReference type="ARBA" id="ARBA00022777"/>
    </source>
</evidence>
<keyword evidence="13" id="KW-0812">Transmembrane</keyword>
<dbReference type="SUPFAM" id="SSF47226">
    <property type="entry name" value="Histidine-containing phosphotransfer domain, HPT domain"/>
    <property type="match status" value="1"/>
</dbReference>
<evidence type="ECO:0000259" key="15">
    <source>
        <dbReference type="PROSITE" id="PS50110"/>
    </source>
</evidence>
<dbReference type="InterPro" id="IPR001610">
    <property type="entry name" value="PAC"/>
</dbReference>
<dbReference type="PROSITE" id="PS50113">
    <property type="entry name" value="PAC"/>
    <property type="match status" value="1"/>
</dbReference>
<sequence>MGAAVLLSLAVTGGAVLAEYFWLRERAVAADERRLDRGGALLVQELKTLRALLRGPAAMPVAGLEPSPPRLPVFARRMVEEHPVVRAMGWAWREGGAARVVLVAGEAPVRPGEPLSAIAGEAAEGCTAALLVRPGGGDGRVLMLEPARDAAGRCAGMLFALLDLAALERTVTVAAGTEVRLRAGVSPPPEAGRVRRVLEFGGLPWSLELARSPVRWRLPAILFPLALLAGGLGVSLLLAMHLRARGRLERRLRDEAAAHRRELELRRALLAEAPDGVLLADEGGRIREVNAALCRMLGWAPEALVGQPVEVLVPEARREAHRRWCADFTAQGDSAGRRMAQGRGLQARARDGSPVEVEVGLARVRGDHGTVVVAFVRDVRARLEAERRSRMLAAIVEASSDFVGIADETGRVVYMNPAGRRMVGLPECGPLGEVDAAALAPAWALERIRREGSPTAKARGHWVGETALRALHGREIPVSQLILHLPEGPDGRPYMATVCRDISAYRELVQKLRESEAHLAEAQRLAGVGSWELDLVRGRLRWSAEVYRLFEVAPEAFGASYEAFLERVHPEDREAVDRAYRESVAQHTPYRIRHRIVLPDGRIRHVEERGETFYAEDGTPLRSIGTVQDITDEVEAERLREEKAAAEAANQAKSAFLAMMSHEIRTPLHGILGTLELLHRTDLDATQREMVERARLSSQNLLGIISDVLDFSKIEAGALELAREPFPLRRTVEECAISLGQLALVRGVRLLVDVPSARDEVVLGDGPRLRQICANLLSNAVKFTAGRERATVRLRLRWTREEETVRARIEVQDNGIGMTAEQQRKVFEPFAQAEADTTRRFGGTGLGLAIVSQLVAQMGGTIAVESEPGRGSRFTVELALPRAQGAQAPALPELPGVGVWLWADDADLGALCRRHLEAAGARVEVLARREAIGRRLAEGGARPDLVVICHGSRARRHGGYLARLARLAARGVPVLVIAAWQSAGAELPPGVAVFHHPFRLEALLARAAVLCGLLEEEAAVSSLTLRLAAAPRSIEEAEQAGRLVLVAEDNEINQKVIEEQLAQLGYRAVIASDGREALARLAEHRYAAVLTDAHMPHMDGYGLTRAIRASEADTGRRVPILLLTADATPQVAGRCRDVGADDVLIKPLALSELRLALERWVTPAPPPGRSAPAGSAEAADWDPATLARVVGDSQALQERIVARFLADAPQQVEEIRRLARGGDAAAAAAAAHKLKSAARSIGGLRLGDLCEAVERAGRAGDGAELRRLADELEPALERLVRRIRDRT</sequence>
<keyword evidence="3 12" id="KW-0597">Phosphoprotein</keyword>
<dbReference type="SMART" id="SM00086">
    <property type="entry name" value="PAC"/>
    <property type="match status" value="2"/>
</dbReference>
<dbReference type="Pfam" id="PF02518">
    <property type="entry name" value="HATPase_c"/>
    <property type="match status" value="1"/>
</dbReference>
<dbReference type="Pfam" id="PF08447">
    <property type="entry name" value="PAS_3"/>
    <property type="match status" value="1"/>
</dbReference>
<evidence type="ECO:0000256" key="11">
    <source>
        <dbReference type="PROSITE-ProRule" id="PRU00110"/>
    </source>
</evidence>